<reference evidence="13" key="1">
    <citation type="submission" date="2021-11" db="EMBL/GenBank/DDBJ databases">
        <authorList>
            <person name="Schell T."/>
        </authorList>
    </citation>
    <scope>NUCLEOTIDE SEQUENCE</scope>
    <source>
        <strain evidence="13">M5</strain>
    </source>
</reference>
<dbReference type="PANTHER" id="PTHR24249">
    <property type="entry name" value="HISTAMINE RECEPTOR-RELATED G-PROTEIN COUPLED RECEPTOR"/>
    <property type="match status" value="1"/>
</dbReference>
<evidence type="ECO:0000256" key="6">
    <source>
        <dbReference type="ARBA" id="ARBA00023040"/>
    </source>
</evidence>
<evidence type="ECO:0000256" key="5">
    <source>
        <dbReference type="ARBA" id="ARBA00022989"/>
    </source>
</evidence>
<evidence type="ECO:0000256" key="10">
    <source>
        <dbReference type="SAM" id="MobiDB-lite"/>
    </source>
</evidence>
<evidence type="ECO:0000256" key="9">
    <source>
        <dbReference type="ARBA" id="ARBA00023224"/>
    </source>
</evidence>
<comment type="similarity">
    <text evidence="2">Belongs to the G-protein coupled receptor 1 family.</text>
</comment>
<feature type="compositionally biased region" description="Low complexity" evidence="10">
    <location>
        <begin position="273"/>
        <end position="288"/>
    </location>
</feature>
<evidence type="ECO:0000256" key="3">
    <source>
        <dbReference type="ARBA" id="ARBA00022475"/>
    </source>
</evidence>
<protein>
    <recommendedName>
        <fullName evidence="12">G-protein coupled receptors family 1 profile domain-containing protein</fullName>
    </recommendedName>
</protein>
<evidence type="ECO:0000256" key="1">
    <source>
        <dbReference type="ARBA" id="ARBA00004651"/>
    </source>
</evidence>
<keyword evidence="4 11" id="KW-0812">Transmembrane</keyword>
<evidence type="ECO:0000256" key="4">
    <source>
        <dbReference type="ARBA" id="ARBA00022692"/>
    </source>
</evidence>
<comment type="subcellular location">
    <subcellularLocation>
        <location evidence="1">Cell membrane</location>
        <topology evidence="1">Multi-pass membrane protein</topology>
    </subcellularLocation>
</comment>
<keyword evidence="8" id="KW-0675">Receptor</keyword>
<feature type="transmembrane region" description="Helical" evidence="11">
    <location>
        <begin position="224"/>
        <end position="245"/>
    </location>
</feature>
<dbReference type="PANTHER" id="PTHR24249:SF411">
    <property type="entry name" value="G-PROTEIN COUPLED RECEPTORS FAMILY 1 PROFILE DOMAIN-CONTAINING PROTEIN"/>
    <property type="match status" value="1"/>
</dbReference>
<feature type="transmembrane region" description="Helical" evidence="11">
    <location>
        <begin position="326"/>
        <end position="347"/>
    </location>
</feature>
<evidence type="ECO:0000256" key="7">
    <source>
        <dbReference type="ARBA" id="ARBA00023136"/>
    </source>
</evidence>
<feature type="transmembrane region" description="Helical" evidence="11">
    <location>
        <begin position="145"/>
        <end position="168"/>
    </location>
</feature>
<dbReference type="AlphaFoldDB" id="A0A8J2VZL0"/>
<dbReference type="GO" id="GO:0004930">
    <property type="term" value="F:G protein-coupled receptor activity"/>
    <property type="evidence" value="ECO:0007669"/>
    <property type="project" value="UniProtKB-KW"/>
</dbReference>
<organism evidence="13 14">
    <name type="scientific">Daphnia galeata</name>
    <dbReference type="NCBI Taxonomy" id="27404"/>
    <lineage>
        <taxon>Eukaryota</taxon>
        <taxon>Metazoa</taxon>
        <taxon>Ecdysozoa</taxon>
        <taxon>Arthropoda</taxon>
        <taxon>Crustacea</taxon>
        <taxon>Branchiopoda</taxon>
        <taxon>Diplostraca</taxon>
        <taxon>Cladocera</taxon>
        <taxon>Anomopoda</taxon>
        <taxon>Daphniidae</taxon>
        <taxon>Daphnia</taxon>
    </lineage>
</organism>
<evidence type="ECO:0000256" key="8">
    <source>
        <dbReference type="ARBA" id="ARBA00023170"/>
    </source>
</evidence>
<dbReference type="CDD" id="cd00637">
    <property type="entry name" value="7tm_classA_rhodopsin-like"/>
    <property type="match status" value="1"/>
</dbReference>
<dbReference type="SUPFAM" id="SSF81321">
    <property type="entry name" value="Family A G protein-coupled receptor-like"/>
    <property type="match status" value="1"/>
</dbReference>
<dbReference type="Gene3D" id="1.20.1070.10">
    <property type="entry name" value="Rhodopsin 7-helix transmembrane proteins"/>
    <property type="match status" value="1"/>
</dbReference>
<sequence length="369" mass="39896">MEEEEGRQSLPLNIDMVGQVVHGSDGDTNRSSLDEILETVDVMIGGNGDEFATPVSILNGPFQAALLSLLVLMSIGANACVINNIRHNCIKLRSTHFILIQHLCMADLIGASLILPAPLVTSFRGRWEGGSNLCHLSSVVNVSLWLQHVFMFLMLKIDRVLAATLPIGRYPICTPRTSQWLVLLAWLLALAIGAGVTSAAGARFEPSLLLCAPGLPQEFGITLISLYCSAFASMVVGYVVLIIVVGRKKSKNKAEQQSEEEVTEEPHHEHDSPGSSNSKSSSTQQQQSGANLRSAATSLIVTASHLLLYLPALLLLGLQGTVVNPVAAALCALIVYSEFLIHPMVLLSTSRRMRQEVLRTLKRHSPCCC</sequence>
<dbReference type="InterPro" id="IPR017452">
    <property type="entry name" value="GPCR_Rhodpsn_7TM"/>
</dbReference>
<name>A0A8J2VZL0_9CRUS</name>
<dbReference type="InterPro" id="IPR050569">
    <property type="entry name" value="TAAR"/>
</dbReference>
<dbReference type="OrthoDB" id="6358947at2759"/>
<dbReference type="EMBL" id="CAKKLH010000024">
    <property type="protein sequence ID" value="CAH0099791.1"/>
    <property type="molecule type" value="Genomic_DNA"/>
</dbReference>
<proteinExistence type="inferred from homology"/>
<keyword evidence="7 11" id="KW-0472">Membrane</keyword>
<dbReference type="InterPro" id="IPR000276">
    <property type="entry name" value="GPCR_Rhodpsn"/>
</dbReference>
<feature type="domain" description="G-protein coupled receptors family 1 profile" evidence="12">
    <location>
        <begin position="77"/>
        <end position="346"/>
    </location>
</feature>
<evidence type="ECO:0000259" key="12">
    <source>
        <dbReference type="PROSITE" id="PS50262"/>
    </source>
</evidence>
<feature type="transmembrane region" description="Helical" evidence="11">
    <location>
        <begin position="295"/>
        <end position="314"/>
    </location>
</feature>
<dbReference type="PROSITE" id="PS50262">
    <property type="entry name" value="G_PROTEIN_RECEP_F1_2"/>
    <property type="match status" value="1"/>
</dbReference>
<evidence type="ECO:0000256" key="2">
    <source>
        <dbReference type="ARBA" id="ARBA00010663"/>
    </source>
</evidence>
<dbReference type="GO" id="GO:0005886">
    <property type="term" value="C:plasma membrane"/>
    <property type="evidence" value="ECO:0007669"/>
    <property type="project" value="UniProtKB-SubCell"/>
</dbReference>
<accession>A0A8J2VZL0</accession>
<feature type="transmembrane region" description="Helical" evidence="11">
    <location>
        <begin position="64"/>
        <end position="85"/>
    </location>
</feature>
<comment type="caution">
    <text evidence="13">The sequence shown here is derived from an EMBL/GenBank/DDBJ whole genome shotgun (WGS) entry which is preliminary data.</text>
</comment>
<dbReference type="Proteomes" id="UP000789390">
    <property type="component" value="Unassembled WGS sequence"/>
</dbReference>
<keyword evidence="3" id="KW-1003">Cell membrane</keyword>
<evidence type="ECO:0000256" key="11">
    <source>
        <dbReference type="SAM" id="Phobius"/>
    </source>
</evidence>
<evidence type="ECO:0000313" key="13">
    <source>
        <dbReference type="EMBL" id="CAH0099791.1"/>
    </source>
</evidence>
<feature type="transmembrane region" description="Helical" evidence="11">
    <location>
        <begin position="180"/>
        <end position="204"/>
    </location>
</feature>
<feature type="region of interest" description="Disordered" evidence="10">
    <location>
        <begin position="254"/>
        <end position="288"/>
    </location>
</feature>
<keyword evidence="5 11" id="KW-1133">Transmembrane helix</keyword>
<gene>
    <name evidence="13" type="ORF">DGAL_LOCUS1949</name>
</gene>
<keyword evidence="9" id="KW-0807">Transducer</keyword>
<keyword evidence="6" id="KW-0297">G-protein coupled receptor</keyword>
<keyword evidence="14" id="KW-1185">Reference proteome</keyword>
<dbReference type="Pfam" id="PF00001">
    <property type="entry name" value="7tm_1"/>
    <property type="match status" value="1"/>
</dbReference>
<feature type="transmembrane region" description="Helical" evidence="11">
    <location>
        <begin position="97"/>
        <end position="117"/>
    </location>
</feature>
<evidence type="ECO:0000313" key="14">
    <source>
        <dbReference type="Proteomes" id="UP000789390"/>
    </source>
</evidence>